<organism evidence="1 2">
    <name type="scientific">Planktothrix tepida PCC 9214</name>
    <dbReference type="NCBI Taxonomy" id="671072"/>
    <lineage>
        <taxon>Bacteria</taxon>
        <taxon>Bacillati</taxon>
        <taxon>Cyanobacteriota</taxon>
        <taxon>Cyanophyceae</taxon>
        <taxon>Oscillatoriophycideae</taxon>
        <taxon>Oscillatoriales</taxon>
        <taxon>Microcoleaceae</taxon>
        <taxon>Planktothrix</taxon>
    </lineage>
</organism>
<dbReference type="STRING" id="671072.PL9214430120"/>
<dbReference type="RefSeq" id="WP_072718906.1">
    <property type="nucleotide sequence ID" value="NZ_LN889796.1"/>
</dbReference>
<dbReference type="OrthoDB" id="471137at2"/>
<evidence type="ECO:0000313" key="2">
    <source>
        <dbReference type="Proteomes" id="UP000184315"/>
    </source>
</evidence>
<reference evidence="2" key="1">
    <citation type="submission" date="2015-10" db="EMBL/GenBank/DDBJ databases">
        <authorList>
            <person name="Regsiter A."/>
            <person name="william w."/>
        </authorList>
    </citation>
    <scope>NUCLEOTIDE SEQUENCE [LARGE SCALE GENOMIC DNA]</scope>
</reference>
<dbReference type="EMBL" id="CZDF01000148">
    <property type="protein sequence ID" value="CUR32148.1"/>
    <property type="molecule type" value="Genomic_DNA"/>
</dbReference>
<evidence type="ECO:0000313" key="1">
    <source>
        <dbReference type="EMBL" id="CUR32148.1"/>
    </source>
</evidence>
<proteinExistence type="predicted"/>
<protein>
    <submittedName>
        <fullName evidence="1">Uncharacterized protein</fullName>
    </submittedName>
</protein>
<dbReference type="AlphaFoldDB" id="A0A1J1LJR7"/>
<sequence length="402" mass="45801">MDKLEFLGEIKSLCIHGGMQGESLPSPISDDTADGGRLWVTAQIYDPRQLLLESIPLEHIDLKTLVASLKIEYLQIHYDFPGLPQIPSSKLEALGNKRDSIITQQAKTVNFKREYNPLTGYAVEIKLVKGFVFSASNRFPYGSDRSSEAFQYLLKLINYNNDYLREMYPFDSKYYNPHRKWEDERLSKGSQFFQTEFAENFDTAYRNHPINEYLYNGGLAGFLDLIPYIMPNGNLIFNNLNEAYYISTDICKLGTTPNPTYGSPVENQIIINGGFSGTAQYKEREKKIVHDQLKSINIPLTPTPVRILEETDKRALIYLTNNTDKKLFFSFGSSYFTTPLSPYLNPGDSFTWEHGEIISLGGGSLGYLKTYDKRAFFTLPLYVLGEALAKGTVNCDQYVFDY</sequence>
<gene>
    <name evidence="1" type="ORF">PL9214430120</name>
</gene>
<dbReference type="Proteomes" id="UP000184315">
    <property type="component" value="Unassembled WGS sequence"/>
</dbReference>
<keyword evidence="2" id="KW-1185">Reference proteome</keyword>
<accession>A0A1J1LJR7</accession>
<name>A0A1J1LJR7_9CYAN</name>